<dbReference type="Pfam" id="PF00675">
    <property type="entry name" value="Peptidase_M16"/>
    <property type="match status" value="1"/>
</dbReference>
<dbReference type="InterPro" id="IPR011249">
    <property type="entry name" value="Metalloenz_LuxS/M16"/>
</dbReference>
<reference evidence="5" key="1">
    <citation type="submission" date="2017-09" db="EMBL/GenBank/DDBJ databases">
        <title>Depth-based differentiation of microbial function through sediment-hosted aquifers and enrichment of novel symbionts in the deep terrestrial subsurface.</title>
        <authorList>
            <person name="Probst A.J."/>
            <person name="Ladd B."/>
            <person name="Jarett J.K."/>
            <person name="Geller-Mcgrath D.E."/>
            <person name="Sieber C.M.K."/>
            <person name="Emerson J.B."/>
            <person name="Anantharaman K."/>
            <person name="Thomas B.C."/>
            <person name="Malmstrom R."/>
            <person name="Stieglmeier M."/>
            <person name="Klingl A."/>
            <person name="Woyke T."/>
            <person name="Ryan C.M."/>
            <person name="Banfield J.F."/>
        </authorList>
    </citation>
    <scope>NUCLEOTIDE SEQUENCE [LARGE SCALE GENOMIC DNA]</scope>
</reference>
<evidence type="ECO:0000313" key="4">
    <source>
        <dbReference type="EMBL" id="PJC65528.1"/>
    </source>
</evidence>
<feature type="domain" description="Peptidase M16 N-terminal" evidence="2">
    <location>
        <begin position="14"/>
        <end position="156"/>
    </location>
</feature>
<name>A0A2M8G1M5_9BACT</name>
<comment type="similarity">
    <text evidence="1">Belongs to the peptidase M16 family.</text>
</comment>
<accession>A0A2M8G1M5</accession>
<evidence type="ECO:0000256" key="1">
    <source>
        <dbReference type="ARBA" id="ARBA00007261"/>
    </source>
</evidence>
<comment type="caution">
    <text evidence="4">The sequence shown here is derived from an EMBL/GenBank/DDBJ whole genome shotgun (WGS) entry which is preliminary data.</text>
</comment>
<dbReference type="PANTHER" id="PTHR11851:SF49">
    <property type="entry name" value="MITOCHONDRIAL-PROCESSING PEPTIDASE SUBUNIT ALPHA"/>
    <property type="match status" value="1"/>
</dbReference>
<dbReference type="Proteomes" id="UP000229674">
    <property type="component" value="Unassembled WGS sequence"/>
</dbReference>
<protein>
    <recommendedName>
        <fullName evidence="6">Insulinase family protein</fullName>
    </recommendedName>
</protein>
<evidence type="ECO:0000259" key="2">
    <source>
        <dbReference type="Pfam" id="PF00675"/>
    </source>
</evidence>
<dbReference type="GO" id="GO:0046872">
    <property type="term" value="F:metal ion binding"/>
    <property type="evidence" value="ECO:0007669"/>
    <property type="project" value="InterPro"/>
</dbReference>
<feature type="non-terminal residue" evidence="4">
    <location>
        <position position="402"/>
    </location>
</feature>
<dbReference type="InterPro" id="IPR050361">
    <property type="entry name" value="MPP/UQCRC_Complex"/>
</dbReference>
<proteinExistence type="inferred from homology"/>
<dbReference type="AlphaFoldDB" id="A0A2M8G1M5"/>
<dbReference type="SUPFAM" id="SSF63411">
    <property type="entry name" value="LuxS/MPP-like metallohydrolase"/>
    <property type="match status" value="2"/>
</dbReference>
<evidence type="ECO:0000259" key="3">
    <source>
        <dbReference type="Pfam" id="PF05193"/>
    </source>
</evidence>
<evidence type="ECO:0008006" key="6">
    <source>
        <dbReference type="Google" id="ProtNLM"/>
    </source>
</evidence>
<dbReference type="EMBL" id="PFQX01000005">
    <property type="protein sequence ID" value="PJC65528.1"/>
    <property type="molecule type" value="Genomic_DNA"/>
</dbReference>
<dbReference type="PANTHER" id="PTHR11851">
    <property type="entry name" value="METALLOPROTEASE"/>
    <property type="match status" value="1"/>
</dbReference>
<dbReference type="Pfam" id="PF05193">
    <property type="entry name" value="Peptidase_M16_C"/>
    <property type="match status" value="1"/>
</dbReference>
<dbReference type="InterPro" id="IPR007863">
    <property type="entry name" value="Peptidase_M16_C"/>
</dbReference>
<evidence type="ECO:0000313" key="5">
    <source>
        <dbReference type="Proteomes" id="UP000229674"/>
    </source>
</evidence>
<organism evidence="4 5">
    <name type="scientific">Candidatus Colwellbacteria bacterium CG_4_9_14_0_2_um_filter_50_12</name>
    <dbReference type="NCBI Taxonomy" id="1974538"/>
    <lineage>
        <taxon>Bacteria</taxon>
        <taxon>Candidatus Colwelliibacteriota</taxon>
    </lineage>
</organism>
<gene>
    <name evidence="4" type="ORF">CO020_00135</name>
</gene>
<dbReference type="Gene3D" id="3.30.830.10">
    <property type="entry name" value="Metalloenzyme, LuxS/M16 peptidase-like"/>
    <property type="match status" value="2"/>
</dbReference>
<sequence length="402" mass="46601">MKINETIRKDGLRIISCRLPHRKRVWIDLIARVGSAYDPVDKTGFFHCFEHMAFKGTKKRSIKDIQSFARKNLLLFNAHTDKLLTVYEVSAIDRKLPQVCEYLCDIYFNSIFPAGELQKEKRAIHLEIARNNDNDAVTAYEALYEHLYKSNPVRRHGGGTIEGIDRIRRSDLIAKKSTWYVPSNTIALAIGGVNHVDFVKEINRHIPLNNAVAPRKYWRDEASEPPLKREFTVVRPKREKTILILGCKIPLDIDMRTTETFSMFSKMIGGSNTSRLWNEVREKRGLAYTIGSSYFIVAGLADQFSAYAEIHPSKDREVERIIWKALTKPIFESREFDELREKTFDSFEIRAFEQSNVEGYENLILDKIAEEKPVMEVETEDKRRLEIIKSLSLKDLNAVQRQ</sequence>
<feature type="domain" description="Peptidase M16 C-terminal" evidence="3">
    <location>
        <begin position="167"/>
        <end position="326"/>
    </location>
</feature>
<dbReference type="InterPro" id="IPR011765">
    <property type="entry name" value="Pept_M16_N"/>
</dbReference>